<dbReference type="GO" id="GO:0006935">
    <property type="term" value="P:chemotaxis"/>
    <property type="evidence" value="ECO:0007669"/>
    <property type="project" value="UniProtKB-KW"/>
</dbReference>
<dbReference type="InterPro" id="IPR053716">
    <property type="entry name" value="Flag_assembly_chemotaxis_eff"/>
</dbReference>
<dbReference type="AlphaFoldDB" id="A0A7X6N1G1"/>
<evidence type="ECO:0000256" key="6">
    <source>
        <dbReference type="ARBA" id="ARBA00022500"/>
    </source>
</evidence>
<evidence type="ECO:0000256" key="4">
    <source>
        <dbReference type="ARBA" id="ARBA00022448"/>
    </source>
</evidence>
<evidence type="ECO:0000256" key="10">
    <source>
        <dbReference type="ARBA" id="ARBA00023225"/>
    </source>
</evidence>
<dbReference type="GO" id="GO:0044781">
    <property type="term" value="P:bacterial-type flagellum organization"/>
    <property type="evidence" value="ECO:0007669"/>
    <property type="project" value="UniProtKB-KW"/>
</dbReference>
<name>A0A7X6N1G1_9LACO</name>
<keyword evidence="10" id="KW-1006">Bacterial flagellum protein export</keyword>
<dbReference type="GO" id="GO:0015031">
    <property type="term" value="P:protein transport"/>
    <property type="evidence" value="ECO:0007669"/>
    <property type="project" value="UniProtKB-KW"/>
</dbReference>
<dbReference type="InterPro" id="IPR012823">
    <property type="entry name" value="Flagell_FliJ"/>
</dbReference>
<evidence type="ECO:0000256" key="8">
    <source>
        <dbReference type="ARBA" id="ARBA00022927"/>
    </source>
</evidence>
<comment type="similarity">
    <text evidence="2">Belongs to the FliJ family.</text>
</comment>
<accession>A0A7X6N1G1</accession>
<dbReference type="GO" id="GO:0009288">
    <property type="term" value="C:bacterial-type flagellum"/>
    <property type="evidence" value="ECO:0007669"/>
    <property type="project" value="InterPro"/>
</dbReference>
<evidence type="ECO:0000256" key="9">
    <source>
        <dbReference type="ARBA" id="ARBA00023136"/>
    </source>
</evidence>
<evidence type="ECO:0000256" key="2">
    <source>
        <dbReference type="ARBA" id="ARBA00010004"/>
    </source>
</evidence>
<dbReference type="GO" id="GO:0005886">
    <property type="term" value="C:plasma membrane"/>
    <property type="evidence" value="ECO:0007669"/>
    <property type="project" value="UniProtKB-SubCell"/>
</dbReference>
<dbReference type="RefSeq" id="WP_168721818.1">
    <property type="nucleotide sequence ID" value="NZ_JAAXPN010000003.1"/>
</dbReference>
<dbReference type="Proteomes" id="UP000549765">
    <property type="component" value="Unassembled WGS sequence"/>
</dbReference>
<comment type="caution">
    <text evidence="11">The sequence shown here is derived from an EMBL/GenBank/DDBJ whole genome shotgun (WGS) entry which is preliminary data.</text>
</comment>
<keyword evidence="4" id="KW-0813">Transport</keyword>
<keyword evidence="9" id="KW-0472">Membrane</keyword>
<comment type="subcellular location">
    <subcellularLocation>
        <location evidence="1">Cell membrane</location>
        <topology evidence="1">Peripheral membrane protein</topology>
        <orientation evidence="1">Cytoplasmic side</orientation>
    </subcellularLocation>
</comment>
<proteinExistence type="inferred from homology"/>
<sequence length="146" mass="17203">MMQKFKFELASLLEFRQQEEQNAKQAYALAQQAVIQADRATTELLNEKHAIFEYASKSVELLQAQRRYLIDIENQLTTLGLQKRQRELAVKEAQQVLRNTQQARQVIEKLYAKKFAEYQAEVKRTEQIFLDEVGTQNYLRRQVGSY</sequence>
<evidence type="ECO:0000256" key="1">
    <source>
        <dbReference type="ARBA" id="ARBA00004413"/>
    </source>
</evidence>
<evidence type="ECO:0000256" key="3">
    <source>
        <dbReference type="ARBA" id="ARBA00020392"/>
    </source>
</evidence>
<keyword evidence="7" id="KW-1005">Bacterial flagellum biogenesis</keyword>
<keyword evidence="12" id="KW-1185">Reference proteome</keyword>
<dbReference type="Pfam" id="PF02050">
    <property type="entry name" value="FliJ"/>
    <property type="match status" value="1"/>
</dbReference>
<evidence type="ECO:0000313" key="11">
    <source>
        <dbReference type="EMBL" id="NKZ24016.1"/>
    </source>
</evidence>
<reference evidence="11 12" key="1">
    <citation type="submission" date="2020-04" db="EMBL/GenBank/DDBJ databases">
        <title>MicrobeNet Type strains.</title>
        <authorList>
            <person name="Nicholson A.C."/>
        </authorList>
    </citation>
    <scope>NUCLEOTIDE SEQUENCE [LARGE SCALE GENOMIC DNA]</scope>
    <source>
        <strain evidence="11 12">CCUG 61472</strain>
    </source>
</reference>
<dbReference type="GO" id="GO:0071973">
    <property type="term" value="P:bacterial-type flagellum-dependent cell motility"/>
    <property type="evidence" value="ECO:0007669"/>
    <property type="project" value="InterPro"/>
</dbReference>
<evidence type="ECO:0000256" key="7">
    <source>
        <dbReference type="ARBA" id="ARBA00022795"/>
    </source>
</evidence>
<dbReference type="EMBL" id="JAAXPN010000003">
    <property type="protein sequence ID" value="NKZ24016.1"/>
    <property type="molecule type" value="Genomic_DNA"/>
</dbReference>
<evidence type="ECO:0000313" key="12">
    <source>
        <dbReference type="Proteomes" id="UP000549765"/>
    </source>
</evidence>
<keyword evidence="6" id="KW-0145">Chemotaxis</keyword>
<dbReference type="Gene3D" id="1.10.287.1700">
    <property type="match status" value="1"/>
</dbReference>
<keyword evidence="5" id="KW-1003">Cell membrane</keyword>
<evidence type="ECO:0000256" key="5">
    <source>
        <dbReference type="ARBA" id="ARBA00022475"/>
    </source>
</evidence>
<keyword evidence="8" id="KW-0653">Protein transport</keyword>
<protein>
    <recommendedName>
        <fullName evidence="3">Flagellar FliJ protein</fullName>
    </recommendedName>
</protein>
<gene>
    <name evidence="11" type="ORF">HF964_04225</name>
</gene>
<organism evidence="11 12">
    <name type="scientific">Periweissella fabalis</name>
    <dbReference type="NCBI Taxonomy" id="1070421"/>
    <lineage>
        <taxon>Bacteria</taxon>
        <taxon>Bacillati</taxon>
        <taxon>Bacillota</taxon>
        <taxon>Bacilli</taxon>
        <taxon>Lactobacillales</taxon>
        <taxon>Lactobacillaceae</taxon>
        <taxon>Periweissella</taxon>
    </lineage>
</organism>